<dbReference type="InterPro" id="IPR005467">
    <property type="entry name" value="His_kinase_dom"/>
</dbReference>
<evidence type="ECO:0000256" key="1">
    <source>
        <dbReference type="ARBA" id="ARBA00000085"/>
    </source>
</evidence>
<keyword evidence="7" id="KW-0175">Coiled coil</keyword>
<comment type="caution">
    <text evidence="11">The sequence shown here is derived from an EMBL/GenBank/DDBJ whole genome shotgun (WGS) entry which is preliminary data.</text>
</comment>
<keyword evidence="6" id="KW-0145">Chemotaxis</keyword>
<evidence type="ECO:0000259" key="8">
    <source>
        <dbReference type="PROSITE" id="PS50109"/>
    </source>
</evidence>
<keyword evidence="5" id="KW-0949">S-adenosyl-L-methionine</keyword>
<dbReference type="PROSITE" id="PS50123">
    <property type="entry name" value="CHER"/>
    <property type="match status" value="1"/>
</dbReference>
<dbReference type="InterPro" id="IPR036097">
    <property type="entry name" value="HisK_dim/P_sf"/>
</dbReference>
<dbReference type="Proteomes" id="UP001168528">
    <property type="component" value="Unassembled WGS sequence"/>
</dbReference>
<protein>
    <submittedName>
        <fullName evidence="11">CheR family methyltransferase</fullName>
    </submittedName>
</protein>
<evidence type="ECO:0000256" key="7">
    <source>
        <dbReference type="SAM" id="Coils"/>
    </source>
</evidence>
<dbReference type="CDD" id="cd00082">
    <property type="entry name" value="HisKA"/>
    <property type="match status" value="1"/>
</dbReference>
<dbReference type="Pfam" id="PF03705">
    <property type="entry name" value="CheR_N"/>
    <property type="match status" value="1"/>
</dbReference>
<dbReference type="GO" id="GO:0008168">
    <property type="term" value="F:methyltransferase activity"/>
    <property type="evidence" value="ECO:0007669"/>
    <property type="project" value="UniProtKB-KW"/>
</dbReference>
<feature type="domain" description="CheR-type methyltransferase" evidence="10">
    <location>
        <begin position="220"/>
        <end position="450"/>
    </location>
</feature>
<keyword evidence="3 11" id="KW-0489">Methyltransferase</keyword>
<keyword evidence="6" id="KW-0378">Hydrolase</keyword>
<dbReference type="PRINTS" id="PR00996">
    <property type="entry name" value="CHERMTFRASE"/>
</dbReference>
<dbReference type="Gene3D" id="1.10.287.620">
    <property type="entry name" value="Helix Hairpins"/>
    <property type="match status" value="1"/>
</dbReference>
<evidence type="ECO:0000256" key="3">
    <source>
        <dbReference type="ARBA" id="ARBA00022603"/>
    </source>
</evidence>
<evidence type="ECO:0000256" key="6">
    <source>
        <dbReference type="PROSITE-ProRule" id="PRU00050"/>
    </source>
</evidence>
<dbReference type="InterPro" id="IPR029063">
    <property type="entry name" value="SAM-dependent_MTases_sf"/>
</dbReference>
<evidence type="ECO:0000256" key="5">
    <source>
        <dbReference type="ARBA" id="ARBA00022691"/>
    </source>
</evidence>
<feature type="domain" description="CheB-type methylesterase" evidence="9">
    <location>
        <begin position="4"/>
        <end position="192"/>
    </location>
</feature>
<dbReference type="InterPro" id="IPR036890">
    <property type="entry name" value="HATPase_C_sf"/>
</dbReference>
<dbReference type="CDD" id="cd00075">
    <property type="entry name" value="HATPase"/>
    <property type="match status" value="1"/>
</dbReference>
<dbReference type="SUPFAM" id="SSF47757">
    <property type="entry name" value="Chemotaxis receptor methyltransferase CheR, N-terminal domain"/>
    <property type="match status" value="1"/>
</dbReference>
<dbReference type="SMART" id="SM00387">
    <property type="entry name" value="HATPase_c"/>
    <property type="match status" value="1"/>
</dbReference>
<dbReference type="InterPro" id="IPR035965">
    <property type="entry name" value="PAS-like_dom_sf"/>
</dbReference>
<dbReference type="InterPro" id="IPR000673">
    <property type="entry name" value="Sig_transdc_resp-reg_Me-estase"/>
</dbReference>
<feature type="coiled-coil region" evidence="7">
    <location>
        <begin position="652"/>
        <end position="735"/>
    </location>
</feature>
<dbReference type="CDD" id="cd16434">
    <property type="entry name" value="CheB-CheR_fusion"/>
    <property type="match status" value="1"/>
</dbReference>
<comment type="catalytic activity">
    <reaction evidence="2">
        <text>L-glutamyl-[protein] + S-adenosyl-L-methionine = [protein]-L-glutamate 5-O-methyl ester + S-adenosyl-L-homocysteine</text>
        <dbReference type="Rhea" id="RHEA:24452"/>
        <dbReference type="Rhea" id="RHEA-COMP:10208"/>
        <dbReference type="Rhea" id="RHEA-COMP:10311"/>
        <dbReference type="ChEBI" id="CHEBI:29973"/>
        <dbReference type="ChEBI" id="CHEBI:57856"/>
        <dbReference type="ChEBI" id="CHEBI:59789"/>
        <dbReference type="ChEBI" id="CHEBI:82795"/>
        <dbReference type="EC" id="2.1.1.80"/>
    </reaction>
</comment>
<feature type="active site" evidence="6">
    <location>
        <position position="16"/>
    </location>
</feature>
<dbReference type="SUPFAM" id="SSF47384">
    <property type="entry name" value="Homodimeric domain of signal transducing histidine kinase"/>
    <property type="match status" value="1"/>
</dbReference>
<dbReference type="InterPro" id="IPR036804">
    <property type="entry name" value="CheR_N_sf"/>
</dbReference>
<dbReference type="InterPro" id="IPR003661">
    <property type="entry name" value="HisK_dim/P_dom"/>
</dbReference>
<dbReference type="Pfam" id="PF01339">
    <property type="entry name" value="CheB_methylest"/>
    <property type="match status" value="1"/>
</dbReference>
<evidence type="ECO:0000313" key="12">
    <source>
        <dbReference type="Proteomes" id="UP001168528"/>
    </source>
</evidence>
<dbReference type="InterPro" id="IPR022641">
    <property type="entry name" value="CheR_N"/>
</dbReference>
<name>A0ABT8RH36_9BACT</name>
<dbReference type="Pfam" id="PF13596">
    <property type="entry name" value="PAS_10"/>
    <property type="match status" value="1"/>
</dbReference>
<dbReference type="Pfam" id="PF01739">
    <property type="entry name" value="CheR"/>
    <property type="match status" value="1"/>
</dbReference>
<dbReference type="EMBL" id="JAUKPO010000034">
    <property type="protein sequence ID" value="MDO1450669.1"/>
    <property type="molecule type" value="Genomic_DNA"/>
</dbReference>
<evidence type="ECO:0000259" key="10">
    <source>
        <dbReference type="PROSITE" id="PS50123"/>
    </source>
</evidence>
<dbReference type="Gene3D" id="1.10.155.10">
    <property type="entry name" value="Chemotaxis receptor methyltransferase CheR, N-terminal domain"/>
    <property type="match status" value="1"/>
</dbReference>
<dbReference type="Gene3D" id="3.30.565.10">
    <property type="entry name" value="Histidine kinase-like ATPase, C-terminal domain"/>
    <property type="match status" value="1"/>
</dbReference>
<dbReference type="SUPFAM" id="SSF55874">
    <property type="entry name" value="ATPase domain of HSP90 chaperone/DNA topoisomerase II/histidine kinase"/>
    <property type="match status" value="1"/>
</dbReference>
<dbReference type="Gene3D" id="1.10.287.130">
    <property type="match status" value="1"/>
</dbReference>
<dbReference type="InterPro" id="IPR050903">
    <property type="entry name" value="Bact_Chemotaxis_MeTrfase"/>
</dbReference>
<feature type="domain" description="Histidine kinase" evidence="8">
    <location>
        <begin position="870"/>
        <end position="1081"/>
    </location>
</feature>
<keyword evidence="4" id="KW-0808">Transferase</keyword>
<evidence type="ECO:0000313" key="11">
    <source>
        <dbReference type="EMBL" id="MDO1450669.1"/>
    </source>
</evidence>
<feature type="active site" evidence="6">
    <location>
        <position position="134"/>
    </location>
</feature>
<dbReference type="Gene3D" id="3.30.450.20">
    <property type="entry name" value="PAS domain"/>
    <property type="match status" value="1"/>
</dbReference>
<sequence>MVTHSSPQHIIAIGASAGGIEAIYTFFDHTPLDKASYIIIQHLSPHHQSRLTQLLEKHSKLDIALAENGMVVEPNKIYVIPNKQFMTLQNGTLYLTSKAGKKGPHQTINTFFNALANDQADKAIGIILSGMGSDGSEGVKAIKNAGGLVIVQDPKRASYDSMPTQALATGMADWVLSPEEMPMRIQAYVHQLHQHTPLNPAVSPTRPDKKDESTLIAVLDLLKSKLPLDFSDYKRATIFRRIRKRMAHHGVSDSKAYLQMLSNNPIELEALAQDFLISVTSFFRDREAFELLERDVIPAIMNGEEEVKIWVAGCATGEEAYSIAILVQEHLDQTKKKKEVKIFATDLDKTALAVASKGVYPESIAGEVLKKRLDRYFIHQDQTYRIKPELRKMLIFAPHNLGKNPPYANMDLISCRNLLIYMNKDLQEKIFSMLHFGLKKGGFLFLGASENTTLLHAHMEEISRKWKIYKKKEHVRPIRFDTFSLPSLEQGKLLSLPSAKGVEVPVGKPALGEVLSEILISEYGGAGVCVDENLQVVDSFGELTQYLLPKVFNFNLLELLPQTLALPVRAALQRAVKSGQNVGIRSKPIKTKHKKASQEGKTIDVLVKPFSDRHNGKRLLLVLFRENSQVNEPNSQPGEKGVDASLQTREYVESLEEELKTTKEQLQATQEKLEAMEENMLSFNEELLSANEEMQSTNEEMQSSNEELQSVNEELQNVNSEFQGKIKELTELNDDLNNYFRSNVNGQLFVDRELKVKKFSPSMVDLINLQERDIGRPLDDITTNIKFETFREDMTKVIAEGGIIVKEVQSGHKCYQVMTMPYIRQRDTKIDGAILTFYEITELKRLQKELEERNKHLLRINEELDTFVYSASHDLLGPIAHIQGLIELIHIKNDQLNPEAEEFYRMIDKAIAKFRALIRELSVIGKIDHEGLQEGEEINFEELVEEIKLSIGTQLSDTQTKIESEFEVLHIHFAKKNLRSILYNLITNAIKYKSLERAPRIVIRTKMLSGFILLCVEDNGMGMEENKIASIFTLYKRLNEQVEGQGIGLYLTQRIIHEAGGHIEVESNVGKGTTFKLYFKQ</sequence>
<dbReference type="Pfam" id="PF02518">
    <property type="entry name" value="HATPase_c"/>
    <property type="match status" value="1"/>
</dbReference>
<dbReference type="InterPro" id="IPR035909">
    <property type="entry name" value="CheB_C"/>
</dbReference>
<dbReference type="SUPFAM" id="SSF55785">
    <property type="entry name" value="PYP-like sensor domain (PAS domain)"/>
    <property type="match status" value="1"/>
</dbReference>
<reference evidence="11" key="1">
    <citation type="submission" date="2023-07" db="EMBL/GenBank/DDBJ databases">
        <title>The genome sequence of Rhodocytophaga aerolata KACC 12507.</title>
        <authorList>
            <person name="Zhang X."/>
        </authorList>
    </citation>
    <scope>NUCLEOTIDE SEQUENCE</scope>
    <source>
        <strain evidence="11">KACC 12507</strain>
    </source>
</reference>
<evidence type="ECO:0000256" key="4">
    <source>
        <dbReference type="ARBA" id="ARBA00022679"/>
    </source>
</evidence>
<gene>
    <name evidence="11" type="ORF">Q0590_30630</name>
</gene>
<dbReference type="Gene3D" id="3.40.50.150">
    <property type="entry name" value="Vaccinia Virus protein VP39"/>
    <property type="match status" value="1"/>
</dbReference>
<dbReference type="SUPFAM" id="SSF53335">
    <property type="entry name" value="S-adenosyl-L-methionine-dependent methyltransferases"/>
    <property type="match status" value="1"/>
</dbReference>
<dbReference type="InterPro" id="IPR003594">
    <property type="entry name" value="HATPase_dom"/>
</dbReference>
<dbReference type="PANTHER" id="PTHR24422:SF27">
    <property type="entry name" value="PROTEIN-GLUTAMATE O-METHYLTRANSFERASE"/>
    <property type="match status" value="1"/>
</dbReference>
<evidence type="ECO:0000259" key="9">
    <source>
        <dbReference type="PROSITE" id="PS50122"/>
    </source>
</evidence>
<dbReference type="SMART" id="SM00138">
    <property type="entry name" value="MeTrc"/>
    <property type="match status" value="1"/>
</dbReference>
<dbReference type="RefSeq" id="WP_302041471.1">
    <property type="nucleotide sequence ID" value="NZ_JAUKPO010000034.1"/>
</dbReference>
<accession>A0ABT8RH36</accession>
<feature type="active site" evidence="6">
    <location>
        <position position="42"/>
    </location>
</feature>
<dbReference type="PROSITE" id="PS50122">
    <property type="entry name" value="CHEB"/>
    <property type="match status" value="1"/>
</dbReference>
<organism evidence="11 12">
    <name type="scientific">Rhodocytophaga aerolata</name>
    <dbReference type="NCBI Taxonomy" id="455078"/>
    <lineage>
        <taxon>Bacteria</taxon>
        <taxon>Pseudomonadati</taxon>
        <taxon>Bacteroidota</taxon>
        <taxon>Cytophagia</taxon>
        <taxon>Cytophagales</taxon>
        <taxon>Rhodocytophagaceae</taxon>
        <taxon>Rhodocytophaga</taxon>
    </lineage>
</organism>
<comment type="catalytic activity">
    <reaction evidence="1">
        <text>ATP + protein L-histidine = ADP + protein N-phospho-L-histidine.</text>
        <dbReference type="EC" id="2.7.13.3"/>
    </reaction>
</comment>
<evidence type="ECO:0000256" key="2">
    <source>
        <dbReference type="ARBA" id="ARBA00001541"/>
    </source>
</evidence>
<dbReference type="PANTHER" id="PTHR24422">
    <property type="entry name" value="CHEMOTAXIS PROTEIN METHYLTRANSFERASE"/>
    <property type="match status" value="1"/>
</dbReference>
<dbReference type="InterPro" id="IPR000780">
    <property type="entry name" value="CheR_MeTrfase"/>
</dbReference>
<dbReference type="PROSITE" id="PS50109">
    <property type="entry name" value="HIS_KIN"/>
    <property type="match status" value="1"/>
</dbReference>
<dbReference type="Gene3D" id="3.40.50.180">
    <property type="entry name" value="Methylesterase CheB, C-terminal domain"/>
    <property type="match status" value="1"/>
</dbReference>
<dbReference type="SUPFAM" id="SSF52738">
    <property type="entry name" value="Methylesterase CheB, C-terminal domain"/>
    <property type="match status" value="1"/>
</dbReference>
<proteinExistence type="predicted"/>
<dbReference type="InterPro" id="IPR022642">
    <property type="entry name" value="CheR_C"/>
</dbReference>
<keyword evidence="12" id="KW-1185">Reference proteome</keyword>
<dbReference type="GO" id="GO:0032259">
    <property type="term" value="P:methylation"/>
    <property type="evidence" value="ECO:0007669"/>
    <property type="project" value="UniProtKB-KW"/>
</dbReference>